<keyword evidence="2" id="KW-0805">Transcription regulation</keyword>
<dbReference type="InterPro" id="IPR016152">
    <property type="entry name" value="PTrfase/Anion_transptr"/>
</dbReference>
<dbReference type="InterPro" id="IPR050661">
    <property type="entry name" value="BglG_antiterminators"/>
</dbReference>
<dbReference type="Pfam" id="PF00359">
    <property type="entry name" value="PTS_EIIA_2"/>
    <property type="match status" value="1"/>
</dbReference>
<dbReference type="SUPFAM" id="SSF55804">
    <property type="entry name" value="Phoshotransferase/anion transport protein"/>
    <property type="match status" value="1"/>
</dbReference>
<protein>
    <submittedName>
        <fullName evidence="7">Transcriptional antiterminator</fullName>
    </submittedName>
</protein>
<comment type="caution">
    <text evidence="7">The sequence shown here is derived from an EMBL/GenBank/DDBJ whole genome shotgun (WGS) entry which is preliminary data.</text>
</comment>
<proteinExistence type="predicted"/>
<dbReference type="InterPro" id="IPR007737">
    <property type="entry name" value="Mga_HTH"/>
</dbReference>
<dbReference type="PROSITE" id="PS51372">
    <property type="entry name" value="PRD_2"/>
    <property type="match status" value="1"/>
</dbReference>
<sequence length="683" mass="79792">MLVSIDRRCIKLLQELEKETEFVSIKSLSESLDQTRRQTQYDIYKINSLFEFDKLPPIEAKQHKGVRLMDVHREWLKDLLDQENKKEDSEYNYVLTQEERCAVIICENVLRNGFSTLDDLSEQLMVSKNTIFIDMKIVREKLKEYNIECEFISGKGYLINGEELEKRKVFMYYISSIYGLISDGMLDYLQDEDVKRHIEVLHKIEEELEVHYNKGIIEKLALMLHFSETGENTKWNFPQKTGSALVCVNIDHVCRSHVYGIIDKYMKDRSDDEKAYICIHLLAGRMNKEYYLYNETEEIFEELAEKLVGYFETLVGVTMDKRGSLIEDLTQHLSRSSYRYIYGINDGSELETIIRREAEELFNVVRKVADRFSHDIQCPIDDQEVAYLAVHFSSHMHRTSAKKYRYSSMLICDESEKKRENLKKRIEDNIPLIQIHEVLTKAEYTEAEKNKYEVVISTEVLDINDGYVLISKKFDNTDHINILNEVLQSRADEVSSLSDDLFDQIKPYIQKKQVGTVRSIVDHFFGSDQNSTLTQLLTRERVKCLGDKDVSLSWRDAVFQAAYPLLADGSINRHYIDSIILNVELYGAYFYFDNGVYLTHAKDTSGVFRSGVSVMTIPRGINFPHNKKIYILFVLASVDEKEHFGVLKEILKVCDSKEKTEWLLEAQNEDVLYKNLRMIAEKK</sequence>
<dbReference type="SUPFAM" id="SSF63520">
    <property type="entry name" value="PTS-regulatory domain, PRD"/>
    <property type="match status" value="1"/>
</dbReference>
<reference evidence="8" key="1">
    <citation type="submission" date="2018-09" db="EMBL/GenBank/DDBJ databases">
        <title>Draft Genome Sequence of Mediterraneibacter sp. KCTC 15684.</title>
        <authorList>
            <person name="Kim J.S."/>
            <person name="Han K.I."/>
            <person name="Suh M.K."/>
            <person name="Lee K.C."/>
            <person name="Eom M.K."/>
            <person name="Lee J.H."/>
            <person name="Park S.H."/>
            <person name="Kang S.W."/>
            <person name="Park J.E."/>
            <person name="Oh B.S."/>
            <person name="Yu S.Y."/>
            <person name="Choi S.H."/>
            <person name="Lee D.H."/>
            <person name="Yoon H."/>
            <person name="Kim B."/>
            <person name="Yang S.J."/>
            <person name="Lee J.S."/>
        </authorList>
    </citation>
    <scope>NUCLEOTIDE SEQUENCE [LARGE SCALE GENOMIC DNA]</scope>
    <source>
        <strain evidence="8">KCTC 15684</strain>
    </source>
</reference>
<dbReference type="GO" id="GO:0006355">
    <property type="term" value="P:regulation of DNA-templated transcription"/>
    <property type="evidence" value="ECO:0007669"/>
    <property type="project" value="InterPro"/>
</dbReference>
<feature type="domain" description="PTS EIIA type-2" evidence="5">
    <location>
        <begin position="535"/>
        <end position="679"/>
    </location>
</feature>
<dbReference type="Proteomes" id="UP000265643">
    <property type="component" value="Unassembled WGS sequence"/>
</dbReference>
<evidence type="ECO:0000256" key="4">
    <source>
        <dbReference type="ARBA" id="ARBA00023163"/>
    </source>
</evidence>
<evidence type="ECO:0000259" key="5">
    <source>
        <dbReference type="PROSITE" id="PS51094"/>
    </source>
</evidence>
<dbReference type="PANTHER" id="PTHR30185:SF18">
    <property type="entry name" value="TRANSCRIPTIONAL REGULATOR MTLR"/>
    <property type="match status" value="1"/>
</dbReference>
<name>A0A391P7V7_9FIRM</name>
<accession>A0A391P7V7</accession>
<dbReference type="PROSITE" id="PS51094">
    <property type="entry name" value="PTS_EIIA_TYPE_2"/>
    <property type="match status" value="1"/>
</dbReference>
<dbReference type="EMBL" id="BHGK01000001">
    <property type="protein sequence ID" value="GCA67008.1"/>
    <property type="molecule type" value="Genomic_DNA"/>
</dbReference>
<keyword evidence="1" id="KW-0677">Repeat</keyword>
<evidence type="ECO:0000313" key="8">
    <source>
        <dbReference type="Proteomes" id="UP000265643"/>
    </source>
</evidence>
<dbReference type="InterPro" id="IPR036634">
    <property type="entry name" value="PRD_sf"/>
</dbReference>
<dbReference type="PANTHER" id="PTHR30185">
    <property type="entry name" value="CRYPTIC BETA-GLUCOSIDE BGL OPERON ANTITERMINATOR"/>
    <property type="match status" value="1"/>
</dbReference>
<evidence type="ECO:0000259" key="6">
    <source>
        <dbReference type="PROSITE" id="PS51372"/>
    </source>
</evidence>
<feature type="domain" description="PRD" evidence="6">
    <location>
        <begin position="295"/>
        <end position="402"/>
    </location>
</feature>
<evidence type="ECO:0000313" key="7">
    <source>
        <dbReference type="EMBL" id="GCA67008.1"/>
    </source>
</evidence>
<dbReference type="InterPro" id="IPR002178">
    <property type="entry name" value="PTS_EIIA_type-2_dom"/>
</dbReference>
<gene>
    <name evidence="7" type="ORF">KGMB01110_14440</name>
</gene>
<organism evidence="7 8">
    <name type="scientific">Mediterraneibacter butyricigenes</name>
    <dbReference type="NCBI Taxonomy" id="2316025"/>
    <lineage>
        <taxon>Bacteria</taxon>
        <taxon>Bacillati</taxon>
        <taxon>Bacillota</taxon>
        <taxon>Clostridia</taxon>
        <taxon>Lachnospirales</taxon>
        <taxon>Lachnospiraceae</taxon>
        <taxon>Mediterraneibacter</taxon>
    </lineage>
</organism>
<evidence type="ECO:0000256" key="3">
    <source>
        <dbReference type="ARBA" id="ARBA00023159"/>
    </source>
</evidence>
<dbReference type="AlphaFoldDB" id="A0A391P7V7"/>
<dbReference type="Pfam" id="PF05043">
    <property type="entry name" value="Mga"/>
    <property type="match status" value="1"/>
</dbReference>
<keyword evidence="4" id="KW-0804">Transcription</keyword>
<dbReference type="RefSeq" id="WP_117602885.1">
    <property type="nucleotide sequence ID" value="NZ_BHGK01000001.1"/>
</dbReference>
<evidence type="ECO:0000256" key="1">
    <source>
        <dbReference type="ARBA" id="ARBA00022737"/>
    </source>
</evidence>
<dbReference type="Gene3D" id="1.10.1790.10">
    <property type="entry name" value="PRD domain"/>
    <property type="match status" value="1"/>
</dbReference>
<keyword evidence="3" id="KW-0010">Activator</keyword>
<dbReference type="Pfam" id="PF00874">
    <property type="entry name" value="PRD"/>
    <property type="match status" value="1"/>
</dbReference>
<keyword evidence="8" id="KW-1185">Reference proteome</keyword>
<dbReference type="InterPro" id="IPR011608">
    <property type="entry name" value="PRD"/>
</dbReference>
<evidence type="ECO:0000256" key="2">
    <source>
        <dbReference type="ARBA" id="ARBA00023015"/>
    </source>
</evidence>
<dbReference type="Gene3D" id="3.40.930.10">
    <property type="entry name" value="Mannitol-specific EII, Chain A"/>
    <property type="match status" value="1"/>
</dbReference>